<reference evidence="7 8" key="1">
    <citation type="journal article" date="2016" name="Genome Announc.">
        <title>Draft Genome Sequences of Five Rapidly Growing Mycobacterium Species, M. thermoresistibile, M. fortuitum subsp. acetamidolyticum, M. canariasense, M. brisbanense, and M. novocastrense.</title>
        <authorList>
            <person name="Katahira K."/>
            <person name="Ogura Y."/>
            <person name="Gotoh Y."/>
            <person name="Hayashi T."/>
        </authorList>
    </citation>
    <scope>NUCLEOTIDE SEQUENCE [LARGE SCALE GENOMIC DNA]</scope>
    <source>
        <strain evidence="7 8">JCM6362</strain>
    </source>
</reference>
<protein>
    <submittedName>
        <fullName evidence="7">Hybride transferase/ F420-dependent dehydrogenase</fullName>
    </submittedName>
</protein>
<keyword evidence="2" id="KW-0805">Transcription regulation</keyword>
<dbReference type="Gene3D" id="1.20.120.530">
    <property type="entry name" value="GntR ligand-binding domain-like"/>
    <property type="match status" value="1"/>
</dbReference>
<keyword evidence="7" id="KW-0808">Transferase</keyword>
<sequence>MATIGLSAYGMAGGELVELAACADELGFDTLWLGEHVVRPLTQRSAHPTSGTRQHHSGPLVAERTELIDPWAVHAAIAAVTTGIKLGTAVYVAALRHPLHTARTTITVQELSGGRVVFGVGVGWLEEEFDAFDVPFRTRVSRTEECLAILRAAWRGEPFSHHGRHFRIDRVQVHSRPVDIPVVLGGNGPKALARAATLGDGWFTSGTPEFDDALRMVREIRRVREQHGRPGPFTCYVRIPSVDEVGRYRDHDMTDLVLWADTVWQGRTLDEKRDRLAAAADRLGLVSRSSGDPPAAAAGRSQRRRSGSALRMGDDVPRRVQNTGARSAGVRDTRPQNSRAGANGARTARDEHRGEVSLLRPLKAAESVARMIVDEIKTKGLQPGDSLPLEATMLKQYGVSRESLREGLRLLEVQGMISIRRGPGGGPVVGTVDAGHLGRVSALFYNMADATYEELLEAWVWAEGELAERAARNPDAQLRSARMTPYLTDHDGSAEGLAPYLEGHTAFHRAVADLSNNRVLALSLQTYGQIVSHHVAVLSDPRSLRDVLVDEHRHIAEAVISGHARRARALMRSHLEGVTAFVRENIPVPLDQPIEWL</sequence>
<dbReference type="Gene3D" id="3.20.20.30">
    <property type="entry name" value="Luciferase-like domain"/>
    <property type="match status" value="1"/>
</dbReference>
<dbReference type="Pfam" id="PF00296">
    <property type="entry name" value="Bac_luciferase"/>
    <property type="match status" value="1"/>
</dbReference>
<dbReference type="InterPro" id="IPR011711">
    <property type="entry name" value="GntR_C"/>
</dbReference>
<reference evidence="8" key="2">
    <citation type="submission" date="2016-02" db="EMBL/GenBank/DDBJ databases">
        <title>Draft genome sequence of five rapidly growing Mycobacterium species.</title>
        <authorList>
            <person name="Katahira K."/>
            <person name="Gotou Y."/>
            <person name="Iida K."/>
            <person name="Ogura Y."/>
            <person name="Hayashi T."/>
        </authorList>
    </citation>
    <scope>NUCLEOTIDE SEQUENCE [LARGE SCALE GENOMIC DNA]</scope>
    <source>
        <strain evidence="8">JCM6362</strain>
    </source>
</reference>
<dbReference type="GO" id="GO:0016740">
    <property type="term" value="F:transferase activity"/>
    <property type="evidence" value="ECO:0007669"/>
    <property type="project" value="UniProtKB-KW"/>
</dbReference>
<dbReference type="GO" id="GO:0016705">
    <property type="term" value="F:oxidoreductase activity, acting on paired donors, with incorporation or reduction of molecular oxygen"/>
    <property type="evidence" value="ECO:0007669"/>
    <property type="project" value="InterPro"/>
</dbReference>
<evidence type="ECO:0000256" key="1">
    <source>
        <dbReference type="ARBA" id="ARBA00023002"/>
    </source>
</evidence>
<evidence type="ECO:0000256" key="4">
    <source>
        <dbReference type="ARBA" id="ARBA00023163"/>
    </source>
</evidence>
<evidence type="ECO:0000259" key="6">
    <source>
        <dbReference type="PROSITE" id="PS50949"/>
    </source>
</evidence>
<comment type="caution">
    <text evidence="7">The sequence shown here is derived from an EMBL/GenBank/DDBJ whole genome shotgun (WGS) entry which is preliminary data.</text>
</comment>
<dbReference type="InterPro" id="IPR008920">
    <property type="entry name" value="TF_FadR/GntR_C"/>
</dbReference>
<name>A0A100XC52_MYCTH</name>
<dbReference type="InterPro" id="IPR036390">
    <property type="entry name" value="WH_DNA-bd_sf"/>
</dbReference>
<dbReference type="InterPro" id="IPR019921">
    <property type="entry name" value="Lucif-like_OxRdtase_Rv2161c"/>
</dbReference>
<dbReference type="RefSeq" id="WP_003926950.1">
    <property type="nucleotide sequence ID" value="NZ_BCTB01000004.1"/>
</dbReference>
<dbReference type="SUPFAM" id="SSF48008">
    <property type="entry name" value="GntR ligand-binding domain-like"/>
    <property type="match status" value="1"/>
</dbReference>
<dbReference type="PROSITE" id="PS50949">
    <property type="entry name" value="HTH_GNTR"/>
    <property type="match status" value="1"/>
</dbReference>
<dbReference type="PANTHER" id="PTHR43244:SF1">
    <property type="entry name" value="5,10-METHYLENETETRAHYDROMETHANOPTERIN REDUCTASE"/>
    <property type="match status" value="1"/>
</dbReference>
<organism evidence="7 8">
    <name type="scientific">Mycolicibacterium thermoresistibile</name>
    <name type="common">Mycobacterium thermoresistibile</name>
    <dbReference type="NCBI Taxonomy" id="1797"/>
    <lineage>
        <taxon>Bacteria</taxon>
        <taxon>Bacillati</taxon>
        <taxon>Actinomycetota</taxon>
        <taxon>Actinomycetes</taxon>
        <taxon>Mycobacteriales</taxon>
        <taxon>Mycobacteriaceae</taxon>
        <taxon>Mycolicibacterium</taxon>
    </lineage>
</organism>
<dbReference type="GO" id="GO:0003677">
    <property type="term" value="F:DNA binding"/>
    <property type="evidence" value="ECO:0007669"/>
    <property type="project" value="UniProtKB-KW"/>
</dbReference>
<dbReference type="SUPFAM" id="SSF46785">
    <property type="entry name" value="Winged helix' DNA-binding domain"/>
    <property type="match status" value="1"/>
</dbReference>
<dbReference type="AlphaFoldDB" id="A0A100XC52"/>
<dbReference type="PANTHER" id="PTHR43244">
    <property type="match status" value="1"/>
</dbReference>
<dbReference type="SUPFAM" id="SSF51679">
    <property type="entry name" value="Bacterial luciferase-like"/>
    <property type="match status" value="1"/>
</dbReference>
<dbReference type="Pfam" id="PF07729">
    <property type="entry name" value="FCD"/>
    <property type="match status" value="1"/>
</dbReference>
<dbReference type="InterPro" id="IPR036661">
    <property type="entry name" value="Luciferase-like_sf"/>
</dbReference>
<dbReference type="NCBIfam" id="TIGR03619">
    <property type="entry name" value="F420_Rv2161c"/>
    <property type="match status" value="1"/>
</dbReference>
<dbReference type="EMBL" id="BCTB01000004">
    <property type="protein sequence ID" value="GAT13890.1"/>
    <property type="molecule type" value="Genomic_DNA"/>
</dbReference>
<dbReference type="PRINTS" id="PR00035">
    <property type="entry name" value="HTHGNTR"/>
</dbReference>
<feature type="region of interest" description="Disordered" evidence="5">
    <location>
        <begin position="286"/>
        <end position="352"/>
    </location>
</feature>
<dbReference type="SMART" id="SM00345">
    <property type="entry name" value="HTH_GNTR"/>
    <property type="match status" value="1"/>
</dbReference>
<dbReference type="InterPro" id="IPR036388">
    <property type="entry name" value="WH-like_DNA-bd_sf"/>
</dbReference>
<accession>A0A100XC52</accession>
<dbReference type="GO" id="GO:0003700">
    <property type="term" value="F:DNA-binding transcription factor activity"/>
    <property type="evidence" value="ECO:0007669"/>
    <property type="project" value="InterPro"/>
</dbReference>
<dbReference type="InterPro" id="IPR000524">
    <property type="entry name" value="Tscrpt_reg_HTH_GntR"/>
</dbReference>
<keyword evidence="1" id="KW-0560">Oxidoreductase</keyword>
<evidence type="ECO:0000256" key="3">
    <source>
        <dbReference type="ARBA" id="ARBA00023125"/>
    </source>
</evidence>
<dbReference type="Proteomes" id="UP000069654">
    <property type="component" value="Unassembled WGS sequence"/>
</dbReference>
<evidence type="ECO:0000256" key="5">
    <source>
        <dbReference type="SAM" id="MobiDB-lite"/>
    </source>
</evidence>
<dbReference type="InterPro" id="IPR011251">
    <property type="entry name" value="Luciferase-like_dom"/>
</dbReference>
<evidence type="ECO:0000256" key="2">
    <source>
        <dbReference type="ARBA" id="ARBA00023015"/>
    </source>
</evidence>
<feature type="domain" description="HTH gntR-type" evidence="6">
    <location>
        <begin position="362"/>
        <end position="432"/>
    </location>
</feature>
<dbReference type="SMART" id="SM00895">
    <property type="entry name" value="FCD"/>
    <property type="match status" value="1"/>
</dbReference>
<evidence type="ECO:0000313" key="8">
    <source>
        <dbReference type="Proteomes" id="UP000069654"/>
    </source>
</evidence>
<dbReference type="Gene3D" id="1.10.10.10">
    <property type="entry name" value="Winged helix-like DNA-binding domain superfamily/Winged helix DNA-binding domain"/>
    <property type="match status" value="1"/>
</dbReference>
<proteinExistence type="predicted"/>
<keyword evidence="3" id="KW-0238">DNA-binding</keyword>
<dbReference type="Pfam" id="PF00392">
    <property type="entry name" value="GntR"/>
    <property type="match status" value="1"/>
</dbReference>
<dbReference type="InterPro" id="IPR050564">
    <property type="entry name" value="F420-G6PD/mer"/>
</dbReference>
<dbReference type="STRING" id="1797.RMCT_0861"/>
<gene>
    <name evidence="7" type="ORF">RMCT_0861</name>
</gene>
<keyword evidence="4" id="KW-0804">Transcription</keyword>
<evidence type="ECO:0000313" key="7">
    <source>
        <dbReference type="EMBL" id="GAT13890.1"/>
    </source>
</evidence>